<evidence type="ECO:0000256" key="1">
    <source>
        <dbReference type="ARBA" id="ARBA00002397"/>
    </source>
</evidence>
<sequence>MIAAADAMALLDGLRQERDGFARMRALLQAHFDAALKHDSERVRVSAERITALTERLDALCSQRQRLVQRLSGGATRDAHESLALRLPAKAADLLREQMRELQALVGECKRLNVRNCELVVGQQDIMARVLNDGVPGTYAPA</sequence>
<dbReference type="EMBL" id="QVLS01000008">
    <property type="protein sequence ID" value="RFP78016.1"/>
    <property type="molecule type" value="Genomic_DNA"/>
</dbReference>
<keyword evidence="5" id="KW-0969">Cilium</keyword>
<dbReference type="Proteomes" id="UP000261931">
    <property type="component" value="Unassembled WGS sequence"/>
</dbReference>
<dbReference type="InterPro" id="IPR007809">
    <property type="entry name" value="FlgN-like"/>
</dbReference>
<name>A0A372EI23_9BURK</name>
<accession>A0A372EI23</accession>
<evidence type="ECO:0000313" key="6">
    <source>
        <dbReference type="Proteomes" id="UP000261931"/>
    </source>
</evidence>
<keyword evidence="4" id="KW-0175">Coiled coil</keyword>
<dbReference type="Gene3D" id="1.20.58.300">
    <property type="entry name" value="FlgN-like"/>
    <property type="match status" value="1"/>
</dbReference>
<comment type="function">
    <text evidence="1">Required for the efficient initiation of filament assembly.</text>
</comment>
<keyword evidence="3" id="KW-1005">Bacterial flagellum biogenesis</keyword>
<organism evidence="5 6">
    <name type="scientific">Hydrogenophaga borbori</name>
    <dbReference type="NCBI Taxonomy" id="2294117"/>
    <lineage>
        <taxon>Bacteria</taxon>
        <taxon>Pseudomonadati</taxon>
        <taxon>Pseudomonadota</taxon>
        <taxon>Betaproteobacteria</taxon>
        <taxon>Burkholderiales</taxon>
        <taxon>Comamonadaceae</taxon>
        <taxon>Hydrogenophaga</taxon>
    </lineage>
</organism>
<comment type="caution">
    <text evidence="5">The sequence shown here is derived from an EMBL/GenBank/DDBJ whole genome shotgun (WGS) entry which is preliminary data.</text>
</comment>
<evidence type="ECO:0000313" key="5">
    <source>
        <dbReference type="EMBL" id="RFP78016.1"/>
    </source>
</evidence>
<reference evidence="5 6" key="1">
    <citation type="submission" date="2018-08" db="EMBL/GenBank/DDBJ databases">
        <title>Hydrogenophaga sp. LA-38 isolated from sludge.</title>
        <authorList>
            <person name="Im W.-T."/>
        </authorList>
    </citation>
    <scope>NUCLEOTIDE SEQUENCE [LARGE SCALE GENOMIC DNA]</scope>
    <source>
        <strain evidence="5 6">LA-38</strain>
    </source>
</reference>
<dbReference type="Pfam" id="PF05130">
    <property type="entry name" value="FlgN"/>
    <property type="match status" value="1"/>
</dbReference>
<dbReference type="SUPFAM" id="SSF140566">
    <property type="entry name" value="FlgN-like"/>
    <property type="match status" value="1"/>
</dbReference>
<evidence type="ECO:0000256" key="4">
    <source>
        <dbReference type="SAM" id="Coils"/>
    </source>
</evidence>
<dbReference type="GO" id="GO:0044780">
    <property type="term" value="P:bacterial-type flagellum assembly"/>
    <property type="evidence" value="ECO:0007669"/>
    <property type="project" value="InterPro"/>
</dbReference>
<protein>
    <submittedName>
        <fullName evidence="5">Flagellar protein FlgN</fullName>
    </submittedName>
</protein>
<dbReference type="AlphaFoldDB" id="A0A372EI23"/>
<dbReference type="RefSeq" id="WP_116959892.1">
    <property type="nucleotide sequence ID" value="NZ_QVLS01000008.1"/>
</dbReference>
<keyword evidence="5" id="KW-0282">Flagellum</keyword>
<feature type="coiled-coil region" evidence="4">
    <location>
        <begin position="50"/>
        <end position="115"/>
    </location>
</feature>
<comment type="similarity">
    <text evidence="2">Belongs to the FlgN family.</text>
</comment>
<keyword evidence="6" id="KW-1185">Reference proteome</keyword>
<keyword evidence="5" id="KW-0966">Cell projection</keyword>
<evidence type="ECO:0000256" key="3">
    <source>
        <dbReference type="ARBA" id="ARBA00022795"/>
    </source>
</evidence>
<proteinExistence type="inferred from homology"/>
<gene>
    <name evidence="5" type="ORF">DY262_14845</name>
</gene>
<evidence type="ECO:0000256" key="2">
    <source>
        <dbReference type="ARBA" id="ARBA00007703"/>
    </source>
</evidence>
<dbReference type="InterPro" id="IPR036679">
    <property type="entry name" value="FlgN-like_sf"/>
</dbReference>